<comment type="caution">
    <text evidence="1">The sequence shown here is derived from an EMBL/GenBank/DDBJ whole genome shotgun (WGS) entry which is preliminary data.</text>
</comment>
<reference evidence="1 2" key="1">
    <citation type="journal article" date="2022" name="DNA Res.">
        <title>Chromosomal-level genome assembly of the orchid tree Bauhinia variegata (Leguminosae; Cercidoideae) supports the allotetraploid origin hypothesis of Bauhinia.</title>
        <authorList>
            <person name="Zhong Y."/>
            <person name="Chen Y."/>
            <person name="Zheng D."/>
            <person name="Pang J."/>
            <person name="Liu Y."/>
            <person name="Luo S."/>
            <person name="Meng S."/>
            <person name="Qian L."/>
            <person name="Wei D."/>
            <person name="Dai S."/>
            <person name="Zhou R."/>
        </authorList>
    </citation>
    <scope>NUCLEOTIDE SEQUENCE [LARGE SCALE GENOMIC DNA]</scope>
    <source>
        <strain evidence="1">BV-YZ2020</strain>
    </source>
</reference>
<name>A0ACB9ND97_BAUVA</name>
<protein>
    <submittedName>
        <fullName evidence="1">Uncharacterized protein</fullName>
    </submittedName>
</protein>
<organism evidence="1 2">
    <name type="scientific">Bauhinia variegata</name>
    <name type="common">Purple orchid tree</name>
    <name type="synonym">Phanera variegata</name>
    <dbReference type="NCBI Taxonomy" id="167791"/>
    <lineage>
        <taxon>Eukaryota</taxon>
        <taxon>Viridiplantae</taxon>
        <taxon>Streptophyta</taxon>
        <taxon>Embryophyta</taxon>
        <taxon>Tracheophyta</taxon>
        <taxon>Spermatophyta</taxon>
        <taxon>Magnoliopsida</taxon>
        <taxon>eudicotyledons</taxon>
        <taxon>Gunneridae</taxon>
        <taxon>Pentapetalae</taxon>
        <taxon>rosids</taxon>
        <taxon>fabids</taxon>
        <taxon>Fabales</taxon>
        <taxon>Fabaceae</taxon>
        <taxon>Cercidoideae</taxon>
        <taxon>Cercideae</taxon>
        <taxon>Bauhiniinae</taxon>
        <taxon>Bauhinia</taxon>
    </lineage>
</organism>
<dbReference type="EMBL" id="CM039432">
    <property type="protein sequence ID" value="KAI4334452.1"/>
    <property type="molecule type" value="Genomic_DNA"/>
</dbReference>
<dbReference type="Proteomes" id="UP000828941">
    <property type="component" value="Chromosome 7"/>
</dbReference>
<accession>A0ACB9ND97</accession>
<evidence type="ECO:0000313" key="1">
    <source>
        <dbReference type="EMBL" id="KAI4334452.1"/>
    </source>
</evidence>
<keyword evidence="2" id="KW-1185">Reference proteome</keyword>
<sequence>MVILPRSMISIQNWSELCRDVKYVVANANVMELAVFSCWATSTTASCPAPFLLIFSGCGKVGSYGLTLHCEDRTKIALCCYEACNCKW</sequence>
<gene>
    <name evidence="1" type="ORF">L6164_019145</name>
</gene>
<proteinExistence type="predicted"/>
<evidence type="ECO:0000313" key="2">
    <source>
        <dbReference type="Proteomes" id="UP000828941"/>
    </source>
</evidence>